<keyword evidence="3" id="KW-0238">DNA-binding</keyword>
<reference evidence="9" key="1">
    <citation type="journal article" date="2019" name="bioRxiv">
        <title>The Genome of the Zebra Mussel, Dreissena polymorpha: A Resource for Invasive Species Research.</title>
        <authorList>
            <person name="McCartney M.A."/>
            <person name="Auch B."/>
            <person name="Kono T."/>
            <person name="Mallez S."/>
            <person name="Zhang Y."/>
            <person name="Obille A."/>
            <person name="Becker A."/>
            <person name="Abrahante J.E."/>
            <person name="Garbe J."/>
            <person name="Badalamenti J.P."/>
            <person name="Herman A."/>
            <person name="Mangelson H."/>
            <person name="Liachko I."/>
            <person name="Sullivan S."/>
            <person name="Sone E.D."/>
            <person name="Koren S."/>
            <person name="Silverstein K.A.T."/>
            <person name="Beckman K.B."/>
            <person name="Gohl D.M."/>
        </authorList>
    </citation>
    <scope>NUCLEOTIDE SEQUENCE</scope>
    <source>
        <strain evidence="9">Duluth1</strain>
        <tissue evidence="9">Whole animal</tissue>
    </source>
</reference>
<dbReference type="SUPFAM" id="SSF47459">
    <property type="entry name" value="HLH, helix-loop-helix DNA-binding domain"/>
    <property type="match status" value="1"/>
</dbReference>
<dbReference type="Gene3D" id="4.10.280.10">
    <property type="entry name" value="Helix-loop-helix DNA-binding domain"/>
    <property type="match status" value="1"/>
</dbReference>
<accession>A0A9D4EKW9</accession>
<dbReference type="GO" id="GO:0046983">
    <property type="term" value="F:protein dimerization activity"/>
    <property type="evidence" value="ECO:0007669"/>
    <property type="project" value="InterPro"/>
</dbReference>
<evidence type="ECO:0000256" key="5">
    <source>
        <dbReference type="ARBA" id="ARBA00023242"/>
    </source>
</evidence>
<protein>
    <submittedName>
        <fullName evidence="9">Uncharacterized protein</fullName>
    </submittedName>
</protein>
<dbReference type="SMART" id="SM00353">
    <property type="entry name" value="HLH"/>
    <property type="match status" value="1"/>
</dbReference>
<evidence type="ECO:0000259" key="8">
    <source>
        <dbReference type="PROSITE" id="PS51054"/>
    </source>
</evidence>
<comment type="caution">
    <text evidence="9">The sequence shown here is derived from an EMBL/GenBank/DDBJ whole genome shotgun (WGS) entry which is preliminary data.</text>
</comment>
<evidence type="ECO:0000313" key="10">
    <source>
        <dbReference type="Proteomes" id="UP000828390"/>
    </source>
</evidence>
<proteinExistence type="predicted"/>
<dbReference type="Pfam" id="PF00010">
    <property type="entry name" value="HLH"/>
    <property type="match status" value="1"/>
</dbReference>
<evidence type="ECO:0000256" key="6">
    <source>
        <dbReference type="SAM" id="MobiDB-lite"/>
    </source>
</evidence>
<gene>
    <name evidence="9" type="ORF">DPMN_157645</name>
</gene>
<dbReference type="FunFam" id="4.10.280.10:FF:000009">
    <property type="entry name" value="Transcription factor HES-1"/>
    <property type="match status" value="1"/>
</dbReference>
<evidence type="ECO:0000313" key="9">
    <source>
        <dbReference type="EMBL" id="KAH3779837.1"/>
    </source>
</evidence>
<evidence type="ECO:0000256" key="3">
    <source>
        <dbReference type="ARBA" id="ARBA00023125"/>
    </source>
</evidence>
<dbReference type="InterPro" id="IPR011598">
    <property type="entry name" value="bHLH_dom"/>
</dbReference>
<keyword evidence="2" id="KW-0805">Transcription regulation</keyword>
<keyword evidence="10" id="KW-1185">Reference proteome</keyword>
<dbReference type="InterPro" id="IPR036638">
    <property type="entry name" value="HLH_DNA-bd_sf"/>
</dbReference>
<feature type="domain" description="BHLH" evidence="7">
    <location>
        <begin position="20"/>
        <end position="77"/>
    </location>
</feature>
<evidence type="ECO:0000256" key="2">
    <source>
        <dbReference type="ARBA" id="ARBA00023015"/>
    </source>
</evidence>
<evidence type="ECO:0000259" key="7">
    <source>
        <dbReference type="PROSITE" id="PS50888"/>
    </source>
</evidence>
<dbReference type="PANTHER" id="PTHR10985">
    <property type="entry name" value="BASIC HELIX-LOOP-HELIX TRANSCRIPTION FACTOR, HES-RELATED"/>
    <property type="match status" value="1"/>
</dbReference>
<dbReference type="GO" id="GO:0003677">
    <property type="term" value="F:DNA binding"/>
    <property type="evidence" value="ECO:0007669"/>
    <property type="project" value="UniProtKB-KW"/>
</dbReference>
<evidence type="ECO:0000256" key="4">
    <source>
        <dbReference type="ARBA" id="ARBA00023163"/>
    </source>
</evidence>
<feature type="region of interest" description="Disordered" evidence="6">
    <location>
        <begin position="1"/>
        <end position="26"/>
    </location>
</feature>
<dbReference type="GO" id="GO:0005634">
    <property type="term" value="C:nucleus"/>
    <property type="evidence" value="ECO:0007669"/>
    <property type="project" value="UniProtKB-SubCell"/>
</dbReference>
<sequence>MAPTTVADSTKDVETKKASQRKTNKPLIEKRRRARINDCLTQLKTIVLGSSEQQAGRTSKLEKADILEMTVEFVKSRLNKATGSDDPIPLKGDTSIKCDATYVAGYSECLHDISRFLEESLANNTTLKEKLERHVCNKLKLNIFNNLSDAYTTSNNAVCQTSTGHSVSSYSDDMIDLRTNGTHVSNEKSTGERISLNGFLTHTETTDQQLTATGQDRQNSQPIGWLYGEQVVLMMPLNPSIEHTHEPQTFINIIPLTNNSCVSVNSQRIYTFPTQNAMSQSSICSERARDVLTFSTPNAQPLCMNNSELTQYAVVCSKPNAQTECMNSSECTQYVAVCSTPNGQSDSIDTTQRAQGLACSIYAPSCKSLQFRTAPTHNADTIPCWRPW</sequence>
<comment type="subcellular location">
    <subcellularLocation>
        <location evidence="1">Nucleus</location>
    </subcellularLocation>
</comment>
<dbReference type="CDD" id="cd11410">
    <property type="entry name" value="bHLH_O_HES"/>
    <property type="match status" value="1"/>
</dbReference>
<keyword evidence="5" id="KW-0539">Nucleus</keyword>
<evidence type="ECO:0000256" key="1">
    <source>
        <dbReference type="ARBA" id="ARBA00004123"/>
    </source>
</evidence>
<organism evidence="9 10">
    <name type="scientific">Dreissena polymorpha</name>
    <name type="common">Zebra mussel</name>
    <name type="synonym">Mytilus polymorpha</name>
    <dbReference type="NCBI Taxonomy" id="45954"/>
    <lineage>
        <taxon>Eukaryota</taxon>
        <taxon>Metazoa</taxon>
        <taxon>Spiralia</taxon>
        <taxon>Lophotrochozoa</taxon>
        <taxon>Mollusca</taxon>
        <taxon>Bivalvia</taxon>
        <taxon>Autobranchia</taxon>
        <taxon>Heteroconchia</taxon>
        <taxon>Euheterodonta</taxon>
        <taxon>Imparidentia</taxon>
        <taxon>Neoheterodontei</taxon>
        <taxon>Myida</taxon>
        <taxon>Dreissenoidea</taxon>
        <taxon>Dreissenidae</taxon>
        <taxon>Dreissena</taxon>
    </lineage>
</organism>
<dbReference type="GO" id="GO:0006355">
    <property type="term" value="P:regulation of DNA-templated transcription"/>
    <property type="evidence" value="ECO:0007669"/>
    <property type="project" value="InterPro"/>
</dbReference>
<dbReference type="PROSITE" id="PS50888">
    <property type="entry name" value="BHLH"/>
    <property type="match status" value="1"/>
</dbReference>
<dbReference type="AlphaFoldDB" id="A0A9D4EKW9"/>
<name>A0A9D4EKW9_DREPO</name>
<dbReference type="InterPro" id="IPR050370">
    <property type="entry name" value="HES_HEY"/>
</dbReference>
<dbReference type="OrthoDB" id="6085656at2759"/>
<feature type="domain" description="Orange" evidence="8">
    <location>
        <begin position="102"/>
        <end position="139"/>
    </location>
</feature>
<dbReference type="InterPro" id="IPR003650">
    <property type="entry name" value="Orange_dom"/>
</dbReference>
<keyword evidence="4" id="KW-0804">Transcription</keyword>
<dbReference type="EMBL" id="JAIWYP010000008">
    <property type="protein sequence ID" value="KAH3779837.1"/>
    <property type="molecule type" value="Genomic_DNA"/>
</dbReference>
<reference evidence="9" key="2">
    <citation type="submission" date="2020-11" db="EMBL/GenBank/DDBJ databases">
        <authorList>
            <person name="McCartney M.A."/>
            <person name="Auch B."/>
            <person name="Kono T."/>
            <person name="Mallez S."/>
            <person name="Becker A."/>
            <person name="Gohl D.M."/>
            <person name="Silverstein K.A.T."/>
            <person name="Koren S."/>
            <person name="Bechman K.B."/>
            <person name="Herman A."/>
            <person name="Abrahante J.E."/>
            <person name="Garbe J."/>
        </authorList>
    </citation>
    <scope>NUCLEOTIDE SEQUENCE</scope>
    <source>
        <strain evidence="9">Duluth1</strain>
        <tissue evidence="9">Whole animal</tissue>
    </source>
</reference>
<dbReference type="PROSITE" id="PS51054">
    <property type="entry name" value="ORANGE"/>
    <property type="match status" value="1"/>
</dbReference>
<dbReference type="Proteomes" id="UP000828390">
    <property type="component" value="Unassembled WGS sequence"/>
</dbReference>